<proteinExistence type="predicted"/>
<dbReference type="InterPro" id="IPR018376">
    <property type="entry name" value="Enoyl-CoA_hyd/isom_CS"/>
</dbReference>
<evidence type="ECO:0000256" key="1">
    <source>
        <dbReference type="ARBA" id="ARBA00001709"/>
    </source>
</evidence>
<feature type="region of interest" description="Disordered" evidence="7">
    <location>
        <begin position="36"/>
        <end position="98"/>
    </location>
</feature>
<comment type="subcellular location">
    <subcellularLocation>
        <location evidence="2">Mitochondrion</location>
    </subcellularLocation>
</comment>
<dbReference type="PANTHER" id="PTHR43176">
    <property type="entry name" value="3-HYDROXYISOBUTYRYL-COA HYDROLASE-RELATED"/>
    <property type="match status" value="1"/>
</dbReference>
<dbReference type="OrthoDB" id="1737613at2759"/>
<feature type="compositionally biased region" description="Polar residues" evidence="7">
    <location>
        <begin position="85"/>
        <end position="96"/>
    </location>
</feature>
<comment type="catalytic activity">
    <reaction evidence="1">
        <text>3-hydroxy-2-methylpropanoyl-CoA + H2O = 3-hydroxy-2-methylpropanoate + CoA + H(+)</text>
        <dbReference type="Rhea" id="RHEA:20888"/>
        <dbReference type="ChEBI" id="CHEBI:11805"/>
        <dbReference type="ChEBI" id="CHEBI:15377"/>
        <dbReference type="ChEBI" id="CHEBI:15378"/>
        <dbReference type="ChEBI" id="CHEBI:57287"/>
        <dbReference type="ChEBI" id="CHEBI:57340"/>
        <dbReference type="EC" id="3.1.2.4"/>
    </reaction>
</comment>
<keyword evidence="4" id="KW-0378">Hydrolase</keyword>
<dbReference type="GO" id="GO:0006574">
    <property type="term" value="P:L-valine catabolic process"/>
    <property type="evidence" value="ECO:0007669"/>
    <property type="project" value="TreeGrafter"/>
</dbReference>
<evidence type="ECO:0000256" key="2">
    <source>
        <dbReference type="ARBA" id="ARBA00004173"/>
    </source>
</evidence>
<dbReference type="GO" id="GO:0003860">
    <property type="term" value="F:3-hydroxyisobutyryl-CoA hydrolase activity"/>
    <property type="evidence" value="ECO:0007669"/>
    <property type="project" value="UniProtKB-EC"/>
</dbReference>
<evidence type="ECO:0000256" key="4">
    <source>
        <dbReference type="ARBA" id="ARBA00022801"/>
    </source>
</evidence>
<evidence type="ECO:0000313" key="9">
    <source>
        <dbReference type="EMBL" id="KXS18406.1"/>
    </source>
</evidence>
<dbReference type="Proteomes" id="UP000070544">
    <property type="component" value="Unassembled WGS sequence"/>
</dbReference>
<dbReference type="SUPFAM" id="SSF52096">
    <property type="entry name" value="ClpP/crotonase"/>
    <property type="match status" value="1"/>
</dbReference>
<dbReference type="AlphaFoldDB" id="A0A139ANU0"/>
<dbReference type="FunFam" id="3.90.226.10:FF:000026">
    <property type="entry name" value="3-hydroxyisobutyryl-CoA hydrolase, mitochondrial"/>
    <property type="match status" value="1"/>
</dbReference>
<evidence type="ECO:0000256" key="7">
    <source>
        <dbReference type="SAM" id="MobiDB-lite"/>
    </source>
</evidence>
<organism evidence="9 10">
    <name type="scientific">Gonapodya prolifera (strain JEL478)</name>
    <name type="common">Monoblepharis prolifera</name>
    <dbReference type="NCBI Taxonomy" id="1344416"/>
    <lineage>
        <taxon>Eukaryota</taxon>
        <taxon>Fungi</taxon>
        <taxon>Fungi incertae sedis</taxon>
        <taxon>Chytridiomycota</taxon>
        <taxon>Chytridiomycota incertae sedis</taxon>
        <taxon>Monoblepharidomycetes</taxon>
        <taxon>Monoblepharidales</taxon>
        <taxon>Gonapodyaceae</taxon>
        <taxon>Gonapodya</taxon>
    </lineage>
</organism>
<keyword evidence="5" id="KW-0496">Mitochondrion</keyword>
<feature type="compositionally biased region" description="Polar residues" evidence="7">
    <location>
        <begin position="36"/>
        <end position="45"/>
    </location>
</feature>
<dbReference type="PROSITE" id="PS00166">
    <property type="entry name" value="ENOYL_COA_HYDRATASE"/>
    <property type="match status" value="1"/>
</dbReference>
<gene>
    <name evidence="9" type="ORF">M427DRAFT_209854</name>
</gene>
<dbReference type="InterPro" id="IPR032259">
    <property type="entry name" value="HIBYL-CoA-H"/>
</dbReference>
<sequence>MQASRRSSCVIFGSIARARATALASASSAAPVRIASDSNPFSFSASPPGRRKLGTSKTARVPKRSSTISASVQSASLPSIREMSSAPTTPGPQSVGPTEPEVVRKHLNNARLLVLNRPKALNALSTSMCLDMAAALEGWDKLENISSIILTHSPEVRAFCAGGDIKNVAIDAEKGDFQSALSFFDEEYKLDHMIATLDTPFVSIMDGITMGGGVGLSVHAPIRIATERTLFAMPETAIGFFPDVGGAFFLSRLDGELGAYLGLTGRRLKGEEVLLAGIATHYIPHARIPALIERLSQLPTKNLLAVQQAVEEFVAEPPSKEKWNSWALAGANREVIDRCFGGKEDAEDVIKALEKEESPFAKETLDYLTKMSPTAMKVTLQQIRRGKVMDVANVFKMEFRLCQEFVDLKNNSPDLHEGVSAVLIRKDNTPNWKPPLESMSTIKLPYIRRTYFATVEDMKSREKTYNDVVLKNDRTYFEYPHRFVTAFPKEEDVENVVKGYVKGLGDLAPTKTEVVDWWVLMLSFVSRGVIHSDDGW</sequence>
<dbReference type="InterPro" id="IPR029045">
    <property type="entry name" value="ClpP/crotonase-like_dom_sf"/>
</dbReference>
<evidence type="ECO:0000256" key="3">
    <source>
        <dbReference type="ARBA" id="ARBA00011915"/>
    </source>
</evidence>
<dbReference type="CDD" id="cd06558">
    <property type="entry name" value="crotonase-like"/>
    <property type="match status" value="1"/>
</dbReference>
<protein>
    <recommendedName>
        <fullName evidence="3">3-hydroxyisobutyryl-CoA hydrolase</fullName>
        <ecNumber evidence="3">3.1.2.4</ecNumber>
    </recommendedName>
    <alternativeName>
        <fullName evidence="6">3-hydroxyisobutyryl-coenzyme A hydrolase</fullName>
    </alternativeName>
</protein>
<accession>A0A139ANU0</accession>
<dbReference type="EC" id="3.1.2.4" evidence="3"/>
<dbReference type="Gene3D" id="3.90.226.10">
    <property type="entry name" value="2-enoyl-CoA Hydratase, Chain A, domain 1"/>
    <property type="match status" value="1"/>
</dbReference>
<dbReference type="EMBL" id="KQ965742">
    <property type="protein sequence ID" value="KXS18406.1"/>
    <property type="molecule type" value="Genomic_DNA"/>
</dbReference>
<reference evidence="9 10" key="1">
    <citation type="journal article" date="2015" name="Genome Biol. Evol.">
        <title>Phylogenomic analyses indicate that early fungi evolved digesting cell walls of algal ancestors of land plants.</title>
        <authorList>
            <person name="Chang Y."/>
            <person name="Wang S."/>
            <person name="Sekimoto S."/>
            <person name="Aerts A.L."/>
            <person name="Choi C."/>
            <person name="Clum A."/>
            <person name="LaButti K.M."/>
            <person name="Lindquist E.A."/>
            <person name="Yee Ngan C."/>
            <person name="Ohm R.A."/>
            <person name="Salamov A.A."/>
            <person name="Grigoriev I.V."/>
            <person name="Spatafora J.W."/>
            <person name="Berbee M.L."/>
        </authorList>
    </citation>
    <scope>NUCLEOTIDE SEQUENCE [LARGE SCALE GENOMIC DNA]</scope>
    <source>
        <strain evidence="9 10">JEL478</strain>
    </source>
</reference>
<dbReference type="PANTHER" id="PTHR43176:SF3">
    <property type="entry name" value="3-HYDROXYISOBUTYRYL-COA HYDROLASE, MITOCHONDRIAL"/>
    <property type="match status" value="1"/>
</dbReference>
<evidence type="ECO:0000259" key="8">
    <source>
        <dbReference type="Pfam" id="PF16113"/>
    </source>
</evidence>
<dbReference type="Pfam" id="PF16113">
    <property type="entry name" value="ECH_2"/>
    <property type="match status" value="1"/>
</dbReference>
<dbReference type="STRING" id="1344416.A0A139ANU0"/>
<evidence type="ECO:0000313" key="10">
    <source>
        <dbReference type="Proteomes" id="UP000070544"/>
    </source>
</evidence>
<keyword evidence="10" id="KW-1185">Reference proteome</keyword>
<evidence type="ECO:0000256" key="5">
    <source>
        <dbReference type="ARBA" id="ARBA00023128"/>
    </source>
</evidence>
<feature type="domain" description="Enoyl-CoA hydratase/isomerase" evidence="8">
    <location>
        <begin position="111"/>
        <end position="435"/>
    </location>
</feature>
<feature type="compositionally biased region" description="Low complexity" evidence="7">
    <location>
        <begin position="65"/>
        <end position="76"/>
    </location>
</feature>
<name>A0A139ANU0_GONPJ</name>
<dbReference type="NCBIfam" id="NF004127">
    <property type="entry name" value="PRK05617.1"/>
    <property type="match status" value="1"/>
</dbReference>
<dbReference type="OMA" id="WIVHAIS"/>
<evidence type="ECO:0000256" key="6">
    <source>
        <dbReference type="ARBA" id="ARBA00031181"/>
    </source>
</evidence>
<dbReference type="InterPro" id="IPR045004">
    <property type="entry name" value="ECH_dom"/>
</dbReference>
<dbReference type="GO" id="GO:0005739">
    <property type="term" value="C:mitochondrion"/>
    <property type="evidence" value="ECO:0007669"/>
    <property type="project" value="UniProtKB-SubCell"/>
</dbReference>